<evidence type="ECO:0000313" key="2">
    <source>
        <dbReference type="Proteomes" id="UP001163835"/>
    </source>
</evidence>
<gene>
    <name evidence="1" type="ORF">F5876DRAFT_69630</name>
</gene>
<comment type="caution">
    <text evidence="1">The sequence shown here is derived from an EMBL/GenBank/DDBJ whole genome shotgun (WGS) entry which is preliminary data.</text>
</comment>
<organism evidence="1 2">
    <name type="scientific">Lentinula aff. lateritia</name>
    <dbReference type="NCBI Taxonomy" id="2804960"/>
    <lineage>
        <taxon>Eukaryota</taxon>
        <taxon>Fungi</taxon>
        <taxon>Dikarya</taxon>
        <taxon>Basidiomycota</taxon>
        <taxon>Agaricomycotina</taxon>
        <taxon>Agaricomycetes</taxon>
        <taxon>Agaricomycetidae</taxon>
        <taxon>Agaricales</taxon>
        <taxon>Marasmiineae</taxon>
        <taxon>Omphalotaceae</taxon>
        <taxon>Lentinula</taxon>
    </lineage>
</organism>
<dbReference type="EMBL" id="MU795561">
    <property type="protein sequence ID" value="KAJ3805632.1"/>
    <property type="molecule type" value="Genomic_DNA"/>
</dbReference>
<proteinExistence type="predicted"/>
<protein>
    <submittedName>
        <fullName evidence="1">Uncharacterized protein</fullName>
    </submittedName>
</protein>
<sequence>MPRDTEVVTWGIWEIIGLPKLHMGKLNLAAFVYEQGEKQDKEERNTTRRTEKGRTVIQILVVWILPPVIIEPSSEFGCIKLCISRFPPSSCMLKPEVQLCRGSKMATHIQLCYFTASDAFIKNGALFMRGLLRANVSTTGNTNAYWGVQEPGSEGVRAGYLITAWHSQGDYDKYQNSNASDTTMRLLKEVALGEITSHLFTLGVKESSTIPTLTFQAKLTEFVLASPKEGVPSKVLKRAIGKVCEVLDEHGHPSMIGENVTNSMERAENVYVIVIGWPAYEIMDEKPFVTPIDELSSFAELRFWHVPFDRYTSRL</sequence>
<keyword evidence="2" id="KW-1185">Reference proteome</keyword>
<name>A0ACC1TLM2_9AGAR</name>
<dbReference type="Proteomes" id="UP001163835">
    <property type="component" value="Unassembled WGS sequence"/>
</dbReference>
<reference evidence="1" key="1">
    <citation type="submission" date="2022-09" db="EMBL/GenBank/DDBJ databases">
        <title>A Global Phylogenomic Analysis of the Shiitake Genus Lentinula.</title>
        <authorList>
            <consortium name="DOE Joint Genome Institute"/>
            <person name="Sierra-Patev S."/>
            <person name="Min B."/>
            <person name="Naranjo-Ortiz M."/>
            <person name="Looney B."/>
            <person name="Konkel Z."/>
            <person name="Slot J.C."/>
            <person name="Sakamoto Y."/>
            <person name="Steenwyk J.L."/>
            <person name="Rokas A."/>
            <person name="Carro J."/>
            <person name="Camarero S."/>
            <person name="Ferreira P."/>
            <person name="Molpeceres G."/>
            <person name="Ruiz-Duenas F.J."/>
            <person name="Serrano A."/>
            <person name="Henrissat B."/>
            <person name="Drula E."/>
            <person name="Hughes K.W."/>
            <person name="Mata J.L."/>
            <person name="Ishikawa N.K."/>
            <person name="Vargas-Isla R."/>
            <person name="Ushijima S."/>
            <person name="Smith C.A."/>
            <person name="Ahrendt S."/>
            <person name="Andreopoulos W."/>
            <person name="He G."/>
            <person name="Labutti K."/>
            <person name="Lipzen A."/>
            <person name="Ng V."/>
            <person name="Riley R."/>
            <person name="Sandor L."/>
            <person name="Barry K."/>
            <person name="Martinez A.T."/>
            <person name="Xiao Y."/>
            <person name="Gibbons J.G."/>
            <person name="Terashima K."/>
            <person name="Grigoriev I.V."/>
            <person name="Hibbett D.S."/>
        </authorList>
    </citation>
    <scope>NUCLEOTIDE SEQUENCE</scope>
    <source>
        <strain evidence="1">TMI1499</strain>
    </source>
</reference>
<evidence type="ECO:0000313" key="1">
    <source>
        <dbReference type="EMBL" id="KAJ3805632.1"/>
    </source>
</evidence>
<accession>A0ACC1TLM2</accession>